<sequence>MVNTAYDTARETPAASPWAAVGVSAFDELLYQAILNQPDAGAAGWALLTGASPARVREACNRLLTLGLLQPPDSMGGLRAVDPRVAIRALIRRRETESELLAATAEEMATAYEAGLLREEPSRLVEVASGEGAIAARLEEMYARAEHEVCLFDTPPYLAPPAPQVDLQADLLSRGIVSRGIYAATGLEDPKVLSRALSMVELGEQARVLPTVPLKLLVVDGCRALLPLTASAAGGYCAVVVWHSAVTEALQKLFELAWQQATPLGQPVSDGGLTEDERTLTRLLAAGMKDEAVARHLGVSLRTLRRRVSDLQERLGAASRFQLGMRAAQRGWV</sequence>
<dbReference type="EMBL" id="JARAKF010000001">
    <property type="protein sequence ID" value="MDU8993864.1"/>
    <property type="molecule type" value="Genomic_DNA"/>
</dbReference>
<evidence type="ECO:0000313" key="3">
    <source>
        <dbReference type="Proteomes" id="UP001257627"/>
    </source>
</evidence>
<dbReference type="Proteomes" id="UP001257627">
    <property type="component" value="Unassembled WGS sequence"/>
</dbReference>
<dbReference type="PANTHER" id="PTHR34293">
    <property type="entry name" value="HTH-TYPE TRANSCRIPTIONAL REGULATOR TRMBL2"/>
    <property type="match status" value="1"/>
</dbReference>
<gene>
    <name evidence="2" type="ORF">PU648_16320</name>
</gene>
<keyword evidence="3" id="KW-1185">Reference proteome</keyword>
<evidence type="ECO:0000259" key="1">
    <source>
        <dbReference type="PROSITE" id="PS50043"/>
    </source>
</evidence>
<dbReference type="InterPro" id="IPR051797">
    <property type="entry name" value="TrmB-like"/>
</dbReference>
<dbReference type="SMART" id="SM00421">
    <property type="entry name" value="HTH_LUXR"/>
    <property type="match status" value="1"/>
</dbReference>
<protein>
    <submittedName>
        <fullName evidence="2">LuxR C-terminal-related transcriptional regulator</fullName>
    </submittedName>
</protein>
<dbReference type="InterPro" id="IPR000792">
    <property type="entry name" value="Tscrpt_reg_LuxR_C"/>
</dbReference>
<reference evidence="2 3" key="1">
    <citation type="submission" date="2023-02" db="EMBL/GenBank/DDBJ databases">
        <authorList>
            <person name="Maleckis M."/>
        </authorList>
    </citation>
    <scope>NUCLEOTIDE SEQUENCE [LARGE SCALE GENOMIC DNA]</scope>
    <source>
        <strain evidence="2 3">P8-A2</strain>
    </source>
</reference>
<dbReference type="PROSITE" id="PS50043">
    <property type="entry name" value="HTH_LUXR_2"/>
    <property type="match status" value="1"/>
</dbReference>
<dbReference type="PANTHER" id="PTHR34293:SF1">
    <property type="entry name" value="HTH-TYPE TRANSCRIPTIONAL REGULATOR TRMBL2"/>
    <property type="match status" value="1"/>
</dbReference>
<comment type="caution">
    <text evidence="2">The sequence shown here is derived from an EMBL/GenBank/DDBJ whole genome shotgun (WGS) entry which is preliminary data.</text>
</comment>
<dbReference type="InterPro" id="IPR016032">
    <property type="entry name" value="Sig_transdc_resp-reg_C-effctor"/>
</dbReference>
<proteinExistence type="predicted"/>
<dbReference type="SUPFAM" id="SSF46894">
    <property type="entry name" value="C-terminal effector domain of the bipartite response regulators"/>
    <property type="match status" value="1"/>
</dbReference>
<evidence type="ECO:0000313" key="2">
    <source>
        <dbReference type="EMBL" id="MDU8993864.1"/>
    </source>
</evidence>
<dbReference type="Gene3D" id="1.10.10.10">
    <property type="entry name" value="Winged helix-like DNA-binding domain superfamily/Winged helix DNA-binding domain"/>
    <property type="match status" value="1"/>
</dbReference>
<dbReference type="Pfam" id="PF00196">
    <property type="entry name" value="GerE"/>
    <property type="match status" value="1"/>
</dbReference>
<feature type="domain" description="HTH luxR-type" evidence="1">
    <location>
        <begin position="266"/>
        <end position="331"/>
    </location>
</feature>
<name>A0ABU3UJZ7_9ACTN</name>
<accession>A0ABU3UJZ7</accession>
<dbReference type="RefSeq" id="WP_097286570.1">
    <property type="nucleotide sequence ID" value="NZ_CP107955.1"/>
</dbReference>
<dbReference type="InterPro" id="IPR036388">
    <property type="entry name" value="WH-like_DNA-bd_sf"/>
</dbReference>
<organism evidence="2 3">
    <name type="scientific">Streptomyces mirabilis</name>
    <dbReference type="NCBI Taxonomy" id="68239"/>
    <lineage>
        <taxon>Bacteria</taxon>
        <taxon>Bacillati</taxon>
        <taxon>Actinomycetota</taxon>
        <taxon>Actinomycetes</taxon>
        <taxon>Kitasatosporales</taxon>
        <taxon>Streptomycetaceae</taxon>
        <taxon>Streptomyces</taxon>
    </lineage>
</organism>